<dbReference type="EMBL" id="JALHLF010000030">
    <property type="protein sequence ID" value="MCJ2182942.1"/>
    <property type="molecule type" value="Genomic_DNA"/>
</dbReference>
<organism evidence="2 3">
    <name type="scientific">Novosphingobium organovorum</name>
    <dbReference type="NCBI Taxonomy" id="2930092"/>
    <lineage>
        <taxon>Bacteria</taxon>
        <taxon>Pseudomonadati</taxon>
        <taxon>Pseudomonadota</taxon>
        <taxon>Alphaproteobacteria</taxon>
        <taxon>Sphingomonadales</taxon>
        <taxon>Sphingomonadaceae</taxon>
        <taxon>Novosphingobium</taxon>
    </lineage>
</organism>
<dbReference type="RefSeq" id="WP_244019797.1">
    <property type="nucleotide sequence ID" value="NZ_JALHLF010000030.1"/>
</dbReference>
<dbReference type="Pfam" id="PF05899">
    <property type="entry name" value="Cupin_3"/>
    <property type="match status" value="1"/>
</dbReference>
<dbReference type="SUPFAM" id="SSF51182">
    <property type="entry name" value="RmlC-like cupins"/>
    <property type="match status" value="2"/>
</dbReference>
<evidence type="ECO:0000313" key="3">
    <source>
        <dbReference type="Proteomes" id="UP001162881"/>
    </source>
</evidence>
<proteinExistence type="predicted"/>
<dbReference type="InterPro" id="IPR008579">
    <property type="entry name" value="UGlyAH_Cupin_dom"/>
</dbReference>
<dbReference type="InterPro" id="IPR011051">
    <property type="entry name" value="RmlC_Cupin_sf"/>
</dbReference>
<accession>A0ABT0BD41</accession>
<protein>
    <submittedName>
        <fullName evidence="2">Cupin domain-containing protein</fullName>
    </submittedName>
</protein>
<feature type="domain" description="(S)-ureidoglycine aminohydrolase cupin" evidence="1">
    <location>
        <begin position="167"/>
        <end position="238"/>
    </location>
</feature>
<dbReference type="Proteomes" id="UP001162881">
    <property type="component" value="Unassembled WGS sequence"/>
</dbReference>
<dbReference type="InterPro" id="IPR014710">
    <property type="entry name" value="RmlC-like_jellyroll"/>
</dbReference>
<keyword evidence="3" id="KW-1185">Reference proteome</keyword>
<sequence length="245" mass="26204">MSEVVNEVVREVPGASPVGAVLDMRAYARGARPSTSWFDGRAVPAFADDKAVVSALAPRGEGRVERLASDECVLLLGGRLEIASAAGVLVLEAGSACVLPLGTGFTWRASEAALAIVYAAPTETVGTREIPVLIDQTAELEPSSAPLVENLVGPVPSCRNHSDYWSANREFVAGVWDSTPYHRIQIPYRQVELMYLLDGAVTFADAAGQITFCAGDVCLFVRGEGCAWISERYVRKIYATQRAVA</sequence>
<evidence type="ECO:0000259" key="1">
    <source>
        <dbReference type="Pfam" id="PF05899"/>
    </source>
</evidence>
<comment type="caution">
    <text evidence="2">The sequence shown here is derived from an EMBL/GenBank/DDBJ whole genome shotgun (WGS) entry which is preliminary data.</text>
</comment>
<reference evidence="2" key="1">
    <citation type="submission" date="2022-03" db="EMBL/GenBank/DDBJ databases">
        <title>Identification of a novel bacterium isolated from mangrove sediments.</title>
        <authorList>
            <person name="Pan X."/>
        </authorList>
    </citation>
    <scope>NUCLEOTIDE SEQUENCE</scope>
    <source>
        <strain evidence="2">B1949</strain>
    </source>
</reference>
<gene>
    <name evidence="2" type="ORF">MTR62_09590</name>
</gene>
<name>A0ABT0BD41_9SPHN</name>
<dbReference type="Gene3D" id="2.60.120.10">
    <property type="entry name" value="Jelly Rolls"/>
    <property type="match status" value="2"/>
</dbReference>
<evidence type="ECO:0000313" key="2">
    <source>
        <dbReference type="EMBL" id="MCJ2182942.1"/>
    </source>
</evidence>